<gene>
    <name evidence="2" type="ORF">EYF80_056393</name>
</gene>
<comment type="caution">
    <text evidence="2">The sequence shown here is derived from an EMBL/GenBank/DDBJ whole genome shotgun (WGS) entry which is preliminary data.</text>
</comment>
<organism evidence="2 3">
    <name type="scientific">Liparis tanakae</name>
    <name type="common">Tanaka's snailfish</name>
    <dbReference type="NCBI Taxonomy" id="230148"/>
    <lineage>
        <taxon>Eukaryota</taxon>
        <taxon>Metazoa</taxon>
        <taxon>Chordata</taxon>
        <taxon>Craniata</taxon>
        <taxon>Vertebrata</taxon>
        <taxon>Euteleostomi</taxon>
        <taxon>Actinopterygii</taxon>
        <taxon>Neopterygii</taxon>
        <taxon>Teleostei</taxon>
        <taxon>Neoteleostei</taxon>
        <taxon>Acanthomorphata</taxon>
        <taxon>Eupercaria</taxon>
        <taxon>Perciformes</taxon>
        <taxon>Cottioidei</taxon>
        <taxon>Cottales</taxon>
        <taxon>Liparidae</taxon>
        <taxon>Liparis</taxon>
    </lineage>
</organism>
<dbReference type="EMBL" id="SRLO01002242">
    <property type="protein sequence ID" value="TNN33449.1"/>
    <property type="molecule type" value="Genomic_DNA"/>
</dbReference>
<accession>A0A4Z2EXA0</accession>
<evidence type="ECO:0000256" key="1">
    <source>
        <dbReference type="SAM" id="MobiDB-lite"/>
    </source>
</evidence>
<proteinExistence type="predicted"/>
<feature type="compositionally biased region" description="Basic residues" evidence="1">
    <location>
        <begin position="46"/>
        <end position="55"/>
    </location>
</feature>
<feature type="region of interest" description="Disordered" evidence="1">
    <location>
        <begin position="72"/>
        <end position="106"/>
    </location>
</feature>
<dbReference type="AlphaFoldDB" id="A0A4Z2EXA0"/>
<evidence type="ECO:0000313" key="2">
    <source>
        <dbReference type="EMBL" id="TNN33449.1"/>
    </source>
</evidence>
<name>A0A4Z2EXA0_9TELE</name>
<feature type="region of interest" description="Disordered" evidence="1">
    <location>
        <begin position="23"/>
        <end position="55"/>
    </location>
</feature>
<reference evidence="2 3" key="1">
    <citation type="submission" date="2019-03" db="EMBL/GenBank/DDBJ databases">
        <title>First draft genome of Liparis tanakae, snailfish: a comprehensive survey of snailfish specific genes.</title>
        <authorList>
            <person name="Kim W."/>
            <person name="Song I."/>
            <person name="Jeong J.-H."/>
            <person name="Kim D."/>
            <person name="Kim S."/>
            <person name="Ryu S."/>
            <person name="Song J.Y."/>
            <person name="Lee S.K."/>
        </authorList>
    </citation>
    <scope>NUCLEOTIDE SEQUENCE [LARGE SCALE GENOMIC DNA]</scope>
    <source>
        <tissue evidence="2">Muscle</tissue>
    </source>
</reference>
<sequence length="286" mass="30655">MAGAQLCEREPCARELLLLRSDVTTSSHPSAVQEMSGRMKSGYRSGGRKGPGHAHFAHSTVSAVQCLPPSGVRGRSLEEGGASCQQKKKKNPGEPQRKRSSWSGSSPWTQALGPFWSVGVSGSSSWTQALGHVFWSVSGSSSLTQALGDFFFCVLSDGASGWHESANLSRAFSQFFWDLDLRALGSPELSSLGCLLRCAITCPGSQPSQVSVPAWMWKDSTLSPIFTSSPCIRACGSHLVLGCGGNGDSDDVVLRRTLQALKAAPTCRMRLPLMTVPFWLPWSTSM</sequence>
<evidence type="ECO:0000313" key="3">
    <source>
        <dbReference type="Proteomes" id="UP000314294"/>
    </source>
</evidence>
<dbReference type="Proteomes" id="UP000314294">
    <property type="component" value="Unassembled WGS sequence"/>
</dbReference>
<keyword evidence="3" id="KW-1185">Reference proteome</keyword>
<protein>
    <submittedName>
        <fullName evidence="2">Uncharacterized protein</fullName>
    </submittedName>
</protein>